<evidence type="ECO:0000256" key="3">
    <source>
        <dbReference type="ARBA" id="ARBA00022519"/>
    </source>
</evidence>
<gene>
    <name evidence="11" type="ORF">HF878_02375</name>
</gene>
<accession>A0A848B762</accession>
<organism evidence="11 12">
    <name type="scientific">Selenomonas bovis</name>
    <dbReference type="NCBI Taxonomy" id="416586"/>
    <lineage>
        <taxon>Bacteria</taxon>
        <taxon>Bacillati</taxon>
        <taxon>Bacillota</taxon>
        <taxon>Negativicutes</taxon>
        <taxon>Selenomonadales</taxon>
        <taxon>Selenomonadaceae</taxon>
        <taxon>Selenomonas</taxon>
    </lineage>
</organism>
<dbReference type="RefSeq" id="WP_170077082.1">
    <property type="nucleotide sequence ID" value="NZ_JABAFA010000003.1"/>
</dbReference>
<proteinExistence type="predicted"/>
<comment type="caution">
    <text evidence="11">The sequence shown here is derived from an EMBL/GenBank/DDBJ whole genome shotgun (WGS) entry which is preliminary data.</text>
</comment>
<evidence type="ECO:0000259" key="9">
    <source>
        <dbReference type="Pfam" id="PF00884"/>
    </source>
</evidence>
<evidence type="ECO:0000259" key="10">
    <source>
        <dbReference type="Pfam" id="PF08019"/>
    </source>
</evidence>
<name>A0A848B762_9FIRM</name>
<keyword evidence="7 8" id="KW-0472">Membrane</keyword>
<dbReference type="Gene3D" id="3.40.720.10">
    <property type="entry name" value="Alkaline Phosphatase, subunit A"/>
    <property type="match status" value="1"/>
</dbReference>
<dbReference type="Proteomes" id="UP000543804">
    <property type="component" value="Unassembled WGS sequence"/>
</dbReference>
<evidence type="ECO:0000256" key="6">
    <source>
        <dbReference type="ARBA" id="ARBA00022989"/>
    </source>
</evidence>
<evidence type="ECO:0000256" key="4">
    <source>
        <dbReference type="ARBA" id="ARBA00022679"/>
    </source>
</evidence>
<feature type="transmembrane region" description="Helical" evidence="8">
    <location>
        <begin position="45"/>
        <end position="67"/>
    </location>
</feature>
<sequence length="569" mass="64232">MKKRVLSLLAAAEYLAETHIGWIILLFLMNYFTIVWQNLTQYQDTQIPVLLLDGVFLFFGACIYVVLLACVPCHRLRQLLLGLSVIVSAALAGLEIFAITTYQTLVGAGIITAILQTNPQEAGEFLSMYFGWRSLLAVSTFFLLLALGWGWLFQKRLAWPSRRGRNRIFLAVSIFGILAGTLLLKHYMNFILSGTLDIPLVSVGQATAVSVENIKAYQKLADSMENRVEITENDSDTPQVVFILGEATARGRMHLYGYPLKNTPNLDAMAAEGKIAVFRDVISPEGATVAVLRKLFTFADEESVAAGQPWYETNNLIDVMNRAGYATHWISNQESSGIWGNVAQIFANRSTTKVFTRMRESHEENTTLDEALFPLVDDAIAHGSGKDFYVIHLMGGHGLYYFRYPYLFTKFLKDDLAAPENSYSEAKRTEIAQYANAIYYNDYIVSSLIEKFADKNALVVYLPDHGEAVYDNDSNMSGHVEEHPNRYMLEVPLIIYGSPAWRTTHPEKWQQICAAVQRPYMTDDMIHTLLDLLNIRTPEYDASKSLVNAEFKVHRTRIIQGMDYDHAMK</sequence>
<dbReference type="PANTHER" id="PTHR30443:SF2">
    <property type="entry name" value="PHOSPHOETHANOLAMINE TRANSFERASE EPTC"/>
    <property type="match status" value="1"/>
</dbReference>
<dbReference type="InterPro" id="IPR012549">
    <property type="entry name" value="EptA-like_N"/>
</dbReference>
<dbReference type="AlphaFoldDB" id="A0A848B762"/>
<evidence type="ECO:0000313" key="12">
    <source>
        <dbReference type="Proteomes" id="UP000543804"/>
    </source>
</evidence>
<dbReference type="Pfam" id="PF08019">
    <property type="entry name" value="EptA_B_N"/>
    <property type="match status" value="1"/>
</dbReference>
<dbReference type="InterPro" id="IPR040423">
    <property type="entry name" value="PEA_transferase"/>
</dbReference>
<dbReference type="PANTHER" id="PTHR30443">
    <property type="entry name" value="INNER MEMBRANE PROTEIN"/>
    <property type="match status" value="1"/>
</dbReference>
<keyword evidence="12" id="KW-1185">Reference proteome</keyword>
<keyword evidence="4 11" id="KW-0808">Transferase</keyword>
<dbReference type="GO" id="GO:0016776">
    <property type="term" value="F:phosphotransferase activity, phosphate group as acceptor"/>
    <property type="evidence" value="ECO:0007669"/>
    <property type="project" value="TreeGrafter"/>
</dbReference>
<evidence type="ECO:0000256" key="7">
    <source>
        <dbReference type="ARBA" id="ARBA00023136"/>
    </source>
</evidence>
<dbReference type="InterPro" id="IPR017850">
    <property type="entry name" value="Alkaline_phosphatase_core_sf"/>
</dbReference>
<comment type="subcellular location">
    <subcellularLocation>
        <location evidence="1">Cell inner membrane</location>
        <topology evidence="1">Multi-pass membrane protein</topology>
    </subcellularLocation>
</comment>
<keyword evidence="3" id="KW-0997">Cell inner membrane</keyword>
<feature type="transmembrane region" description="Helical" evidence="8">
    <location>
        <begin position="130"/>
        <end position="152"/>
    </location>
</feature>
<feature type="domain" description="Sulfatase N-terminal" evidence="9">
    <location>
        <begin position="238"/>
        <end position="535"/>
    </location>
</feature>
<dbReference type="SUPFAM" id="SSF53649">
    <property type="entry name" value="Alkaline phosphatase-like"/>
    <property type="match status" value="1"/>
</dbReference>
<dbReference type="GO" id="GO:0009244">
    <property type="term" value="P:lipopolysaccharide core region biosynthetic process"/>
    <property type="evidence" value="ECO:0007669"/>
    <property type="project" value="TreeGrafter"/>
</dbReference>
<protein>
    <submittedName>
        <fullName evidence="11">Lipid A phosphoethanolamine transferase</fullName>
    </submittedName>
</protein>
<evidence type="ECO:0000313" key="11">
    <source>
        <dbReference type="EMBL" id="NMD98332.1"/>
    </source>
</evidence>
<evidence type="ECO:0000256" key="8">
    <source>
        <dbReference type="SAM" id="Phobius"/>
    </source>
</evidence>
<feature type="transmembrane region" description="Helical" evidence="8">
    <location>
        <begin position="20"/>
        <end position="39"/>
    </location>
</feature>
<evidence type="ECO:0000256" key="2">
    <source>
        <dbReference type="ARBA" id="ARBA00022475"/>
    </source>
</evidence>
<dbReference type="CDD" id="cd16017">
    <property type="entry name" value="LptA"/>
    <property type="match status" value="1"/>
</dbReference>
<dbReference type="InterPro" id="IPR058130">
    <property type="entry name" value="PEA_transf_C"/>
</dbReference>
<dbReference type="GO" id="GO:0005886">
    <property type="term" value="C:plasma membrane"/>
    <property type="evidence" value="ECO:0007669"/>
    <property type="project" value="UniProtKB-SubCell"/>
</dbReference>
<keyword evidence="6 8" id="KW-1133">Transmembrane helix</keyword>
<dbReference type="InterPro" id="IPR000917">
    <property type="entry name" value="Sulfatase_N"/>
</dbReference>
<keyword evidence="5 8" id="KW-0812">Transmembrane</keyword>
<feature type="domain" description="Phosphoethanolamine transferase N-terminal" evidence="10">
    <location>
        <begin position="62"/>
        <end position="183"/>
    </location>
</feature>
<evidence type="ECO:0000256" key="1">
    <source>
        <dbReference type="ARBA" id="ARBA00004429"/>
    </source>
</evidence>
<feature type="transmembrane region" description="Helical" evidence="8">
    <location>
        <begin position="168"/>
        <end position="188"/>
    </location>
</feature>
<feature type="transmembrane region" description="Helical" evidence="8">
    <location>
        <begin position="79"/>
        <end position="99"/>
    </location>
</feature>
<keyword evidence="2" id="KW-1003">Cell membrane</keyword>
<dbReference type="EMBL" id="JABAFA010000003">
    <property type="protein sequence ID" value="NMD98332.1"/>
    <property type="molecule type" value="Genomic_DNA"/>
</dbReference>
<reference evidence="11 12" key="1">
    <citation type="submission" date="2020-04" db="EMBL/GenBank/DDBJ databases">
        <authorList>
            <person name="Hitch T.C.A."/>
            <person name="Wylensek D."/>
            <person name="Clavel T."/>
        </authorList>
    </citation>
    <scope>NUCLEOTIDE SEQUENCE [LARGE SCALE GENOMIC DNA]</scope>
    <source>
        <strain evidence="11 12">PG-130-P53-12</strain>
    </source>
</reference>
<dbReference type="Pfam" id="PF00884">
    <property type="entry name" value="Sulfatase"/>
    <property type="match status" value="1"/>
</dbReference>
<evidence type="ECO:0000256" key="5">
    <source>
        <dbReference type="ARBA" id="ARBA00022692"/>
    </source>
</evidence>